<comment type="caution">
    <text evidence="2">The sequence shown here is derived from an EMBL/GenBank/DDBJ whole genome shotgun (WGS) entry which is preliminary data.</text>
</comment>
<dbReference type="AlphaFoldDB" id="A0AA42XGK7"/>
<evidence type="ECO:0000313" key="2">
    <source>
        <dbReference type="EMBL" id="MDH2173885.1"/>
    </source>
</evidence>
<dbReference type="RefSeq" id="WP_163120791.1">
    <property type="nucleotide sequence ID" value="NZ_JAOCLE010000050.1"/>
</dbReference>
<dbReference type="GO" id="GO:0015074">
    <property type="term" value="P:DNA integration"/>
    <property type="evidence" value="ECO:0007669"/>
    <property type="project" value="InterPro"/>
</dbReference>
<dbReference type="EMBL" id="JAOCLH010000046">
    <property type="protein sequence ID" value="MDH2173885.1"/>
    <property type="molecule type" value="Genomic_DNA"/>
</dbReference>
<accession>A0AA42XGK7</accession>
<dbReference type="InterPro" id="IPR011010">
    <property type="entry name" value="DNA_brk_join_enz"/>
</dbReference>
<evidence type="ECO:0000256" key="1">
    <source>
        <dbReference type="ARBA" id="ARBA00023172"/>
    </source>
</evidence>
<dbReference type="SUPFAM" id="SSF56349">
    <property type="entry name" value="DNA breaking-rejoining enzymes"/>
    <property type="match status" value="1"/>
</dbReference>
<dbReference type="GO" id="GO:0003677">
    <property type="term" value="F:DNA binding"/>
    <property type="evidence" value="ECO:0007669"/>
    <property type="project" value="InterPro"/>
</dbReference>
<evidence type="ECO:0000313" key="3">
    <source>
        <dbReference type="Proteomes" id="UP001162261"/>
    </source>
</evidence>
<proteinExistence type="predicted"/>
<sequence>MSKLSLELQTDLKNKAINLCCDITKLFDEFNSKKRKTDKSWRNLNVNTQKLIGVMQHELNAQLKLMSEIQLKNEYLTYWRELWFVEKTKIIDKYYDITKVVDLSIPDYFISNSAKKEINATPHKLIEGSQLNNFKNQLEKFWIEKEVFNYDSEYFKDIESKENLSTNHCLLRILFAQLTLSLIFHSNCPFENHLVSIVKTVFKNFTEYGVCDLSPIDGLEYIYDVKDASKLQANGFLLSYLIPNKRYANLFLDGNTYQSCQVSLEPITLIILNRLVAEIPKTHYLSLDQILGFDINDTNKFKNWMLNELRKISQNNEVVKKFKAKGFMAFNHIDYIAWNKRKVSIDGFLSALNVGKYATSAISINYLNQLEQRLKIPLEELRIQYVQNKLIKSEKVNQLSFQAIKCTDNFSNTMPKEVKRILRIGSKSNDQKRFKRSLKFNLAKVRNEYDLEFIKGESDPDIASLSVQICLLSWFEMNLTNGIKLSSLQTYKSVFSVELYCYAVEHSINLLDADQSDFEDMYEYILSVKIKNDKNTTLEETNLESYEKKHDTYSAALKQLKAFHKHISSVFNAPNLDDWFSYYKTENTQVCRSGYISKDMFKYIIDKLLPNSKRLFNLKMDCHDLRMVRMICILGYRCGLRISEILGLKLSDLTTLSLEKHENNSNKIEYWLFDEKIEFLKIQIRNNYDRQLKTRNAQRALCLSELLTEEELLEFCHLLKMIVINKKENRICLGANRFIFEKNGAGLIKASSVRQVFKCCLDLIFGDEQYNFSFHTLRHSAANNLAIVLKGSDQLRIAWTDYSDNHVKNIRNYILAESTSLEDRADVWKHLAYMLGHSSIEMTANHYLHVGMILYADACNRQENYIPRKLLQHLLPKHTKAGVGRSKKFIIDINILNYRKILCDYLRNRVGYKNELTPDYKMNGHQSHFLGGDHTLSLDQDVFLEELNTIQNPIVFSSDSELRKFFLEYIELIYSNRYYTQKRGNHKRSSEELLEFLAEYAQHDNYQAMRLIKQAYGKAQDQIRFQDQLTRLSNLFLDHVLIVDAKIKFYIRDEISYANYLEFLVNLKAIVGNDFFRNIYYREHEWEEFSKVMKIRKNKKYEVLVLKNINPKAKYMQILISILFYSLSLKIVNKHLDTVT</sequence>
<dbReference type="Proteomes" id="UP001162261">
    <property type="component" value="Unassembled WGS sequence"/>
</dbReference>
<reference evidence="2" key="1">
    <citation type="submission" date="2022-09" db="EMBL/GenBank/DDBJ databases">
        <title>Intensive care unit water sources are persistently colonized with multi-drug resistant bacteria and are the site of extensive horizontal gene transfer of antibiotic resistance genes.</title>
        <authorList>
            <person name="Diorio-Toth L."/>
        </authorList>
    </citation>
    <scope>NUCLEOTIDE SEQUENCE</scope>
    <source>
        <strain evidence="2">GD03649</strain>
    </source>
</reference>
<dbReference type="InterPro" id="IPR013762">
    <property type="entry name" value="Integrase-like_cat_sf"/>
</dbReference>
<dbReference type="GO" id="GO:0006310">
    <property type="term" value="P:DNA recombination"/>
    <property type="evidence" value="ECO:0007669"/>
    <property type="project" value="UniProtKB-KW"/>
</dbReference>
<name>A0AA42XGK7_ACIJO</name>
<gene>
    <name evidence="2" type="ORF">N5J46_15950</name>
</gene>
<organism evidence="2 3">
    <name type="scientific">Acinetobacter johnsonii</name>
    <dbReference type="NCBI Taxonomy" id="40214"/>
    <lineage>
        <taxon>Bacteria</taxon>
        <taxon>Pseudomonadati</taxon>
        <taxon>Pseudomonadota</taxon>
        <taxon>Gammaproteobacteria</taxon>
        <taxon>Moraxellales</taxon>
        <taxon>Moraxellaceae</taxon>
        <taxon>Acinetobacter</taxon>
    </lineage>
</organism>
<dbReference type="Gene3D" id="1.10.443.10">
    <property type="entry name" value="Intergrase catalytic core"/>
    <property type="match status" value="1"/>
</dbReference>
<keyword evidence="1" id="KW-0233">DNA recombination</keyword>
<protein>
    <submittedName>
        <fullName evidence="2">Site-specific integrase</fullName>
    </submittedName>
</protein>